<keyword evidence="2" id="KW-0548">Nucleotidyltransferase</keyword>
<organism evidence="2 3">
    <name type="scientific">Rhizoctonia solani ourmia-like virus 5</name>
    <dbReference type="NCBI Taxonomy" id="2599431"/>
    <lineage>
        <taxon>Viruses</taxon>
        <taxon>Riboviria</taxon>
        <taxon>Orthornavirae</taxon>
        <taxon>Lenarviricota</taxon>
        <taxon>Miaviricetes</taxon>
        <taxon>Ourlivirales</taxon>
        <taxon>Botourmiaviridae</taxon>
        <taxon>Betarhizoulivirus</taxon>
        <taxon>Betarhizoulivirus solani</taxon>
    </lineage>
</organism>
<proteinExistence type="predicted"/>
<keyword evidence="2" id="KW-0696">RNA-directed RNA polymerase</keyword>
<feature type="region of interest" description="Disordered" evidence="1">
    <location>
        <begin position="149"/>
        <end position="175"/>
    </location>
</feature>
<accession>A0ABX5Y535</accession>
<dbReference type="GeneID" id="80537999"/>
<feature type="compositionally biased region" description="Polar residues" evidence="1">
    <location>
        <begin position="336"/>
        <end position="345"/>
    </location>
</feature>
<protein>
    <submittedName>
        <fullName evidence="2">RNA-dependent RNA polymerase</fullName>
    </submittedName>
</protein>
<dbReference type="EMBL" id="MK372909">
    <property type="protein sequence ID" value="QDW65430.1"/>
    <property type="molecule type" value="Genomic_RNA"/>
</dbReference>
<evidence type="ECO:0000313" key="3">
    <source>
        <dbReference type="Proteomes" id="UP000830918"/>
    </source>
</evidence>
<sequence length="1370" mass="153227">MMSQPKSWAIAPSGPGAAGVADCVVFRGGGRRRRVTKYSQRNRCKPGRRDDWGIGRVEPTWKRKRTARQRRDLQNWGMTKSELGTEALNCVGTNQHDGVSRVCGSESRGRDFDCDGKRPDGDVFGDGAMGDGPCYPAVAMSMTDDISERDFGSERAGSPRQSDRAGDFLPGARESGAECRSGVSLQGMSEVRSEVLSPAEITESIGPASSPDMSARVRGWDNTGSKSGSGDEWAWDEAAVRMYGPDAYPKVDYAPSVCRCGHGDTTETWDAVWSDQKYRWNCRCPMTSGGNEDVVSAMVDTAVENEQVTRSGLPSEAPGDETLATDGKTRLPPTPALSSPGSQTLPEAGTSRIMDPGTPEARSRSFNPLVSTSGFSLPLRILTLVPVAPTMVCPCCDDPIGPTSFLDLHPTSLSPPESVSVMQPRDPDPRGLVDCSERVPAVLDVDLKFRSRPWFCSPDQDEYHFPKQQWNLQDGVYVPVYQQQYRSHASVYQRPDPVYDDHELELCFVEYGEENGVAKHHWMAEDLFDFVFPEGLRPFSNDMVGSCDLSALSFDSDLASLLNNMKEIGSTSTGMLVHLVRSFRYFQSALERTSKVPRSCTRYHVSPERFRDLMDDPDTPPAVELTPLTIWAGLRWEEKRPISGEDAGTHWWQMDHQTAVEALMGLAEQKAKILADRLFRVVISVLGLPTKNADISWDKKRFDAALELAVGSLDRDGDGVFRYGGLRDLAIASNMDEIFSLYLCRKLLNVNTPKALVKAEKEFLERVCSQPNAPRPDARDPELRDLIVRMAYRVSNVLFRTSPPVLTIPNSNKSCVEQSSLLGGKRVGLSEIASTECASVVRPKAILSAGKIRVITIDSLVNCRYQHFNERAFNSLRDLPFVLSGKQLDGGIMDFLSESSTDPIVSGDLEAATDTFLTEASEAVIRAMCENFSEDGEYEKDYAQLIATTTAATFYRRRNAKDPSDGGCKTCKANPDEFRSGCPPTHLHHWIALETEDGATARQMAGQLMGSIVSFPALCIINALTGFHARGVLHDMALMDDFELLDCLRFGKHRFVVNGDDFIARLSALEQLRWEMAVDAIGGIVSRGKTLRNLTFGTVNSELLYSDARRTTVRPVLRPTLIAGLHDRAYKAPADQWIQYFEAEKRYKHASRLFRVSDTLFPSMPRQWGGYALRGHQFRTFDEFSKNIWQVFTLQEMRPESEYGYIRQDREFAEVVLTGRGSYQIRAKVRNTSFVPPSHDINIPSDAKFCEGHKAPIGLYPRHKVKEFARMTYGRDKFSMIWDEPVVNRRDIFEVMDTAKTYSRFCTEAEKRFLWQQYKLLWYFPECVLIESPVNDPWKCLGTPVSPELSGKGWSFSAQNIGSMRKRRYL</sequence>
<dbReference type="Proteomes" id="UP000830918">
    <property type="component" value="Segment"/>
</dbReference>
<name>A0ABX5Y535_9VIRU</name>
<evidence type="ECO:0000313" key="2">
    <source>
        <dbReference type="EMBL" id="QDW65430.1"/>
    </source>
</evidence>
<keyword evidence="3" id="KW-1185">Reference proteome</keyword>
<dbReference type="GO" id="GO:0003968">
    <property type="term" value="F:RNA-directed RNA polymerase activity"/>
    <property type="evidence" value="ECO:0007669"/>
    <property type="project" value="UniProtKB-KW"/>
</dbReference>
<reference evidence="2 3" key="1">
    <citation type="journal article" date="2019" name="Front. Cell. Infect. Microbiol.">
        <title>Extreme Diversity of Mycoviruses Present in Isolates of Rhizoctonia solani AG2-2 LP From Zoysia japonica From Brazil.</title>
        <authorList>
            <person name="Picarelli M.A.S.C."/>
            <person name="Forgia M."/>
            <person name="Rivas E.B."/>
            <person name="Nerva L."/>
            <person name="Chiapello M."/>
            <person name="Turina M."/>
            <person name="Colariccio A."/>
        </authorList>
    </citation>
    <scope>NUCLEOTIDE SEQUENCE [LARGE SCALE GENOMIC DNA]</scope>
</reference>
<evidence type="ECO:0000256" key="1">
    <source>
        <dbReference type="SAM" id="MobiDB-lite"/>
    </source>
</evidence>
<dbReference type="RefSeq" id="YP_010799582.1">
    <property type="nucleotide sequence ID" value="NC_076680.1"/>
</dbReference>
<keyword evidence="2" id="KW-0808">Transferase</keyword>
<feature type="region of interest" description="Disordered" evidence="1">
    <location>
        <begin position="307"/>
        <end position="365"/>
    </location>
</feature>
<feature type="region of interest" description="Disordered" evidence="1">
    <location>
        <begin position="203"/>
        <end position="231"/>
    </location>
</feature>